<gene>
    <name evidence="4" type="ORF">J2751_000636</name>
</gene>
<reference evidence="4" key="1">
    <citation type="submission" date="2021-03" db="EMBL/GenBank/DDBJ databases">
        <title>Genomic Encyclopedia of Type Strains, Phase IV (KMG-IV): sequencing the most valuable type-strain genomes for metagenomic binning, comparative biology and taxonomic classification.</title>
        <authorList>
            <person name="Goeker M."/>
        </authorList>
    </citation>
    <scope>NUCLEOTIDE SEQUENCE</scope>
    <source>
        <strain evidence="4">DSM 23564</strain>
    </source>
</reference>
<evidence type="ECO:0000259" key="3">
    <source>
        <dbReference type="PROSITE" id="PS01031"/>
    </source>
</evidence>
<dbReference type="InterPro" id="IPR002068">
    <property type="entry name" value="A-crystallin/Hsp20_dom"/>
</dbReference>
<feature type="domain" description="SHSP" evidence="3">
    <location>
        <begin position="19"/>
        <end position="122"/>
    </location>
</feature>
<evidence type="ECO:0000256" key="1">
    <source>
        <dbReference type="PROSITE-ProRule" id="PRU00285"/>
    </source>
</evidence>
<dbReference type="Pfam" id="PF00011">
    <property type="entry name" value="HSP20"/>
    <property type="match status" value="1"/>
</dbReference>
<name>A0A8T4GC17_9EURY</name>
<comment type="caution">
    <text evidence="4">The sequence shown here is derived from an EMBL/GenBank/DDBJ whole genome shotgun (WGS) entry which is preliminary data.</text>
</comment>
<dbReference type="AlphaFoldDB" id="A0A8T4GC17"/>
<keyword evidence="5" id="KW-1185">Reference proteome</keyword>
<dbReference type="Gene3D" id="2.60.40.790">
    <property type="match status" value="1"/>
</dbReference>
<dbReference type="InterPro" id="IPR008978">
    <property type="entry name" value="HSP20-like_chaperone"/>
</dbReference>
<comment type="similarity">
    <text evidence="1 2">Belongs to the small heat shock protein (HSP20) family.</text>
</comment>
<dbReference type="SUPFAM" id="SSF49764">
    <property type="entry name" value="HSP20-like chaperones"/>
    <property type="match status" value="1"/>
</dbReference>
<dbReference type="PROSITE" id="PS01031">
    <property type="entry name" value="SHSP"/>
    <property type="match status" value="1"/>
</dbReference>
<accession>A0A8T4GC17</accession>
<dbReference type="PANTHER" id="PTHR11527">
    <property type="entry name" value="HEAT-SHOCK PROTEIN 20 FAMILY MEMBER"/>
    <property type="match status" value="1"/>
</dbReference>
<organism evidence="4 5">
    <name type="scientific">Halorubrum alkaliphilum</name>
    <dbReference type="NCBI Taxonomy" id="261290"/>
    <lineage>
        <taxon>Archaea</taxon>
        <taxon>Methanobacteriati</taxon>
        <taxon>Methanobacteriota</taxon>
        <taxon>Stenosarchaea group</taxon>
        <taxon>Halobacteria</taxon>
        <taxon>Halobacteriales</taxon>
        <taxon>Haloferacaceae</taxon>
        <taxon>Halorubrum</taxon>
    </lineage>
</organism>
<evidence type="ECO:0000313" key="5">
    <source>
        <dbReference type="Proteomes" id="UP000823588"/>
    </source>
</evidence>
<dbReference type="CDD" id="cd06464">
    <property type="entry name" value="ACD_sHsps-like"/>
    <property type="match status" value="1"/>
</dbReference>
<dbReference type="OrthoDB" id="198277at2157"/>
<evidence type="ECO:0000313" key="4">
    <source>
        <dbReference type="EMBL" id="MBP1921643.1"/>
    </source>
</evidence>
<dbReference type="RefSeq" id="WP_209483064.1">
    <property type="nucleotide sequence ID" value="NZ_JAGGKQ010000003.1"/>
</dbReference>
<dbReference type="EMBL" id="JAGGKQ010000003">
    <property type="protein sequence ID" value="MBP1921643.1"/>
    <property type="molecule type" value="Genomic_DNA"/>
</dbReference>
<proteinExistence type="inferred from homology"/>
<protein>
    <submittedName>
        <fullName evidence="4">HSP20 family protein</fullName>
    </submittedName>
</protein>
<sequence>MALPQTANAWTGGLDFPSRLFERGSNDYELYEQDNEFVLSVELPGFDPAEITVTWDDGILNVAGEHEDEHRGTRRTYHRRFRFPKTVDDTEISAEYQNGILTVSLPIVVEAAATGTEIEIES</sequence>
<evidence type="ECO:0000256" key="2">
    <source>
        <dbReference type="RuleBase" id="RU003616"/>
    </source>
</evidence>
<dbReference type="Proteomes" id="UP000823588">
    <property type="component" value="Unassembled WGS sequence"/>
</dbReference>
<dbReference type="InterPro" id="IPR031107">
    <property type="entry name" value="Small_HSP"/>
</dbReference>